<dbReference type="InterPro" id="IPR013749">
    <property type="entry name" value="PM/HMP-P_kinase-1"/>
</dbReference>
<keyword evidence="4" id="KW-1185">Reference proteome</keyword>
<dbReference type="InterPro" id="IPR004305">
    <property type="entry name" value="Thiaminase-2/PQQC"/>
</dbReference>
<dbReference type="NCBIfam" id="TIGR04306">
    <property type="entry name" value="salvage_TenA"/>
    <property type="match status" value="1"/>
</dbReference>
<evidence type="ECO:0000259" key="1">
    <source>
        <dbReference type="Pfam" id="PF03070"/>
    </source>
</evidence>
<comment type="caution">
    <text evidence="3">The sequence shown here is derived from an EMBL/GenBank/DDBJ whole genome shotgun (WGS) entry which is preliminary data.</text>
</comment>
<dbReference type="InterPro" id="IPR016084">
    <property type="entry name" value="Haem_Oase-like_multi-hlx"/>
</dbReference>
<sequence>MPSSYISVTINAPPPYLSLSHQETLPVVMTIAGSDSSGGAGIEADIKTITAHRCYAMTCTTALTAQTPVSVYGIHLIPREFIARVLDVNLADMKCDVIKTGMLTEDAINILSEKLNQLGSINRPKLVVDPVLVATSGAPLADENLVKLIKEKLSPLADVLTPNIPECFKLIGEKREIKHLEDVLQLAKDVQKACKSTNVLVKGGHIPWKGIGKEYITDVLLLGKEKRFIVYKGSHSATTHTHGTGCTLASAIASNLAHGYTLPQAIYGGIEYVQNAVTIGCDQTQPTVKENGPINHLYAINIPLERMVDDECFGGREINELNNHCDIEKLPIYKELPVIKKDFIDYLHNHPRVKPYWESYIKHDFVKKVADGSLERYKFQFFVEQDYAYLVDYGRVHCIAASKAPTLDDMEKELAIVGGVRKELEHHKQRLRESFGIEEDSHFDNIKRGTALKNYSRYFTDVSKRGNWAELLTSLTPCLMGYGEAAILVRDSITTTDPVYQAWLDVYLSELYHNAMADGKIIMNRIISTYPPQDIEILITIYSQVCELETKFWDAALKFERK</sequence>
<dbReference type="AlphaFoldDB" id="A0AAN7ZXM1"/>
<dbReference type="Pfam" id="PF03070">
    <property type="entry name" value="TENA_THI-4"/>
    <property type="match status" value="1"/>
</dbReference>
<evidence type="ECO:0000313" key="3">
    <source>
        <dbReference type="EMBL" id="KAK5779371.1"/>
    </source>
</evidence>
<feature type="domain" description="Pyridoxamine kinase/Phosphomethylpyrimidine kinase" evidence="2">
    <location>
        <begin position="35"/>
        <end position="284"/>
    </location>
</feature>
<dbReference type="GO" id="GO:0009228">
    <property type="term" value="P:thiamine biosynthetic process"/>
    <property type="evidence" value="ECO:0007669"/>
    <property type="project" value="InterPro"/>
</dbReference>
<dbReference type="Proteomes" id="UP001306508">
    <property type="component" value="Unassembled WGS sequence"/>
</dbReference>
<accession>A0AAN7ZXM1</accession>
<dbReference type="PANTHER" id="PTHR20858:SF17">
    <property type="entry name" value="HYDROXYMETHYLPYRIMIDINE_PHOSPHOMETHYLPYRIMIDINE KINASE THI20-RELATED"/>
    <property type="match status" value="1"/>
</dbReference>
<dbReference type="PANTHER" id="PTHR20858">
    <property type="entry name" value="PHOSPHOMETHYLPYRIMIDINE KINASE"/>
    <property type="match status" value="1"/>
</dbReference>
<dbReference type="InterPro" id="IPR029056">
    <property type="entry name" value="Ribokinase-like"/>
</dbReference>
<reference evidence="4" key="1">
    <citation type="submission" date="2023-07" db="EMBL/GenBank/DDBJ databases">
        <title>A draft genome of Kazachstania heterogenica Y-27499.</title>
        <authorList>
            <person name="Donic C."/>
            <person name="Kralova J.S."/>
            <person name="Fidel L."/>
            <person name="Ben-Dor S."/>
            <person name="Jung S."/>
        </authorList>
    </citation>
    <scope>NUCLEOTIDE SEQUENCE [LARGE SCALE GENOMIC DNA]</scope>
    <source>
        <strain evidence="4">Y27499</strain>
    </source>
</reference>
<dbReference type="NCBIfam" id="TIGR00097">
    <property type="entry name" value="HMP-P_kinase"/>
    <property type="match status" value="1"/>
</dbReference>
<dbReference type="InterPro" id="IPR004399">
    <property type="entry name" value="HMP/HMP-P_kinase_dom"/>
</dbReference>
<evidence type="ECO:0000313" key="4">
    <source>
        <dbReference type="Proteomes" id="UP001306508"/>
    </source>
</evidence>
<dbReference type="InterPro" id="IPR027574">
    <property type="entry name" value="Thiaminase_II"/>
</dbReference>
<dbReference type="Pfam" id="PF08543">
    <property type="entry name" value="Phos_pyr_kin"/>
    <property type="match status" value="1"/>
</dbReference>
<protein>
    <submittedName>
        <fullName evidence="3">Uncharacterized protein</fullName>
    </submittedName>
</protein>
<dbReference type="Gene3D" id="1.20.910.10">
    <property type="entry name" value="Heme oxygenase-like"/>
    <property type="match status" value="1"/>
</dbReference>
<dbReference type="CDD" id="cd01169">
    <property type="entry name" value="HMPP_kinase"/>
    <property type="match status" value="1"/>
</dbReference>
<dbReference type="GO" id="GO:0005829">
    <property type="term" value="C:cytosol"/>
    <property type="evidence" value="ECO:0007669"/>
    <property type="project" value="TreeGrafter"/>
</dbReference>
<dbReference type="SUPFAM" id="SSF48613">
    <property type="entry name" value="Heme oxygenase-like"/>
    <property type="match status" value="1"/>
</dbReference>
<dbReference type="Gene3D" id="3.40.1190.20">
    <property type="match status" value="1"/>
</dbReference>
<dbReference type="SUPFAM" id="SSF53613">
    <property type="entry name" value="Ribokinase-like"/>
    <property type="match status" value="1"/>
</dbReference>
<dbReference type="EMBL" id="JAWIZZ010000047">
    <property type="protein sequence ID" value="KAK5779371.1"/>
    <property type="molecule type" value="Genomic_DNA"/>
</dbReference>
<organism evidence="3 4">
    <name type="scientific">Arxiozyma heterogenica</name>
    <dbReference type="NCBI Taxonomy" id="278026"/>
    <lineage>
        <taxon>Eukaryota</taxon>
        <taxon>Fungi</taxon>
        <taxon>Dikarya</taxon>
        <taxon>Ascomycota</taxon>
        <taxon>Saccharomycotina</taxon>
        <taxon>Saccharomycetes</taxon>
        <taxon>Saccharomycetales</taxon>
        <taxon>Saccharomycetaceae</taxon>
        <taxon>Arxiozyma</taxon>
    </lineage>
</organism>
<dbReference type="FunFam" id="1.20.910.10:FF:000003">
    <property type="entry name" value="Hydroxymethylpyrimidine/phosphomethylpyrimidine kinase THI20"/>
    <property type="match status" value="1"/>
</dbReference>
<dbReference type="CDD" id="cd19367">
    <property type="entry name" value="TenA_C_ScTHI20-like"/>
    <property type="match status" value="1"/>
</dbReference>
<name>A0AAN7ZXM1_9SACH</name>
<proteinExistence type="predicted"/>
<evidence type="ECO:0000259" key="2">
    <source>
        <dbReference type="Pfam" id="PF08543"/>
    </source>
</evidence>
<dbReference type="GO" id="GO:0008972">
    <property type="term" value="F:phosphomethylpyrimidine kinase activity"/>
    <property type="evidence" value="ECO:0007669"/>
    <property type="project" value="InterPro"/>
</dbReference>
<dbReference type="GO" id="GO:0050334">
    <property type="term" value="F:thiaminase activity"/>
    <property type="evidence" value="ECO:0007669"/>
    <property type="project" value="InterPro"/>
</dbReference>
<gene>
    <name evidence="3" type="ORF">RI543_003262</name>
</gene>
<feature type="domain" description="Thiaminase-2/PQQC" evidence="1">
    <location>
        <begin position="350"/>
        <end position="557"/>
    </location>
</feature>
<dbReference type="GO" id="GO:0008902">
    <property type="term" value="F:hydroxymethylpyrimidine kinase activity"/>
    <property type="evidence" value="ECO:0007669"/>
    <property type="project" value="TreeGrafter"/>
</dbReference>